<dbReference type="InterPro" id="IPR029068">
    <property type="entry name" value="Glyas_Bleomycin-R_OHBP_Dase"/>
</dbReference>
<dbReference type="SUPFAM" id="SSF54593">
    <property type="entry name" value="Glyoxalase/Bleomycin resistance protein/Dihydroxybiphenyl dioxygenase"/>
    <property type="match status" value="1"/>
</dbReference>
<organism evidence="2 3">
    <name type="scientific">Merismopedia glauca CCAP 1448/3</name>
    <dbReference type="NCBI Taxonomy" id="1296344"/>
    <lineage>
        <taxon>Bacteria</taxon>
        <taxon>Bacillati</taxon>
        <taxon>Cyanobacteriota</taxon>
        <taxon>Cyanophyceae</taxon>
        <taxon>Synechococcales</taxon>
        <taxon>Merismopediaceae</taxon>
        <taxon>Merismopedia</taxon>
    </lineage>
</organism>
<evidence type="ECO:0000313" key="3">
    <source>
        <dbReference type="Proteomes" id="UP000238762"/>
    </source>
</evidence>
<dbReference type="CDD" id="cd06587">
    <property type="entry name" value="VOC"/>
    <property type="match status" value="1"/>
</dbReference>
<sequence length="146" mass="16783">MIASQVVQPKISESKPASTLVRFEHINLSTRNIKAMQEFYQILFPDWYIRAEGTGWMHLGNNQFYISLFEEPEAPQRSHQPYASIGFNHIGFVVTDGAAIQKTLEASAIKYEIVHDAPETKCRIYLFDPDSNELELIEYLDAYPLK</sequence>
<evidence type="ECO:0000259" key="1">
    <source>
        <dbReference type="PROSITE" id="PS51819"/>
    </source>
</evidence>
<dbReference type="Gene3D" id="3.10.180.10">
    <property type="entry name" value="2,3-Dihydroxybiphenyl 1,2-Dioxygenase, domain 1"/>
    <property type="match status" value="1"/>
</dbReference>
<proteinExistence type="predicted"/>
<accession>A0A2T1C052</accession>
<dbReference type="RefSeq" id="WP_106289891.1">
    <property type="nucleotide sequence ID" value="NZ_CAWNTC010000124.1"/>
</dbReference>
<dbReference type="Pfam" id="PF00903">
    <property type="entry name" value="Glyoxalase"/>
    <property type="match status" value="1"/>
</dbReference>
<dbReference type="Proteomes" id="UP000238762">
    <property type="component" value="Unassembled WGS sequence"/>
</dbReference>
<evidence type="ECO:0000313" key="2">
    <source>
        <dbReference type="EMBL" id="PSB01655.1"/>
    </source>
</evidence>
<gene>
    <name evidence="2" type="ORF">C7B64_17245</name>
</gene>
<dbReference type="InterPro" id="IPR037523">
    <property type="entry name" value="VOC_core"/>
</dbReference>
<dbReference type="OrthoDB" id="9813630at2"/>
<keyword evidence="3" id="KW-1185">Reference proteome</keyword>
<comment type="caution">
    <text evidence="2">The sequence shown here is derived from an EMBL/GenBank/DDBJ whole genome shotgun (WGS) entry which is preliminary data.</text>
</comment>
<name>A0A2T1C052_9CYAN</name>
<reference evidence="2 3" key="1">
    <citation type="submission" date="2018-02" db="EMBL/GenBank/DDBJ databases">
        <authorList>
            <person name="Cohen D.B."/>
            <person name="Kent A.D."/>
        </authorList>
    </citation>
    <scope>NUCLEOTIDE SEQUENCE [LARGE SCALE GENOMIC DNA]</scope>
    <source>
        <strain evidence="2 3">CCAP 1448/3</strain>
    </source>
</reference>
<dbReference type="PROSITE" id="PS51819">
    <property type="entry name" value="VOC"/>
    <property type="match status" value="1"/>
</dbReference>
<protein>
    <submittedName>
        <fullName evidence="2">Bleomycin resistance protein</fullName>
    </submittedName>
</protein>
<reference evidence="2 3" key="2">
    <citation type="submission" date="2018-03" db="EMBL/GenBank/DDBJ databases">
        <title>The ancient ancestry and fast evolution of plastids.</title>
        <authorList>
            <person name="Moore K.R."/>
            <person name="Magnabosco C."/>
            <person name="Momper L."/>
            <person name="Gold D.A."/>
            <person name="Bosak T."/>
            <person name="Fournier G.P."/>
        </authorList>
    </citation>
    <scope>NUCLEOTIDE SEQUENCE [LARGE SCALE GENOMIC DNA]</scope>
    <source>
        <strain evidence="2 3">CCAP 1448/3</strain>
    </source>
</reference>
<dbReference type="AlphaFoldDB" id="A0A2T1C052"/>
<feature type="domain" description="VOC" evidence="1">
    <location>
        <begin position="22"/>
        <end position="139"/>
    </location>
</feature>
<dbReference type="EMBL" id="PVWJ01000095">
    <property type="protein sequence ID" value="PSB01655.1"/>
    <property type="molecule type" value="Genomic_DNA"/>
</dbReference>
<dbReference type="InterPro" id="IPR004360">
    <property type="entry name" value="Glyas_Fos-R_dOase_dom"/>
</dbReference>